<sequence>MMFGCVSNFLRRTSSTAAFTFSAILRWLGVQNFSCPGNPEFVKFRLHFLLLQMQHF</sequence>
<accession>A0A0E9PU67</accession>
<dbReference type="EMBL" id="GBXM01100937">
    <property type="protein sequence ID" value="JAH07640.1"/>
    <property type="molecule type" value="Transcribed_RNA"/>
</dbReference>
<proteinExistence type="predicted"/>
<evidence type="ECO:0000313" key="1">
    <source>
        <dbReference type="EMBL" id="JAH07640.1"/>
    </source>
</evidence>
<reference evidence="1" key="1">
    <citation type="submission" date="2014-11" db="EMBL/GenBank/DDBJ databases">
        <authorList>
            <person name="Amaro Gonzalez C."/>
        </authorList>
    </citation>
    <scope>NUCLEOTIDE SEQUENCE</scope>
</reference>
<organism evidence="1">
    <name type="scientific">Anguilla anguilla</name>
    <name type="common">European freshwater eel</name>
    <name type="synonym">Muraena anguilla</name>
    <dbReference type="NCBI Taxonomy" id="7936"/>
    <lineage>
        <taxon>Eukaryota</taxon>
        <taxon>Metazoa</taxon>
        <taxon>Chordata</taxon>
        <taxon>Craniata</taxon>
        <taxon>Vertebrata</taxon>
        <taxon>Euteleostomi</taxon>
        <taxon>Actinopterygii</taxon>
        <taxon>Neopterygii</taxon>
        <taxon>Teleostei</taxon>
        <taxon>Anguilliformes</taxon>
        <taxon>Anguillidae</taxon>
        <taxon>Anguilla</taxon>
    </lineage>
</organism>
<name>A0A0E9PU67_ANGAN</name>
<reference evidence="1" key="2">
    <citation type="journal article" date="2015" name="Fish Shellfish Immunol.">
        <title>Early steps in the European eel (Anguilla anguilla)-Vibrio vulnificus interaction in the gills: Role of the RtxA13 toxin.</title>
        <authorList>
            <person name="Callol A."/>
            <person name="Pajuelo D."/>
            <person name="Ebbesson L."/>
            <person name="Teles M."/>
            <person name="MacKenzie S."/>
            <person name="Amaro C."/>
        </authorList>
    </citation>
    <scope>NUCLEOTIDE SEQUENCE</scope>
</reference>
<protein>
    <submittedName>
        <fullName evidence="1">Uncharacterized protein</fullName>
    </submittedName>
</protein>
<dbReference type="AlphaFoldDB" id="A0A0E9PU67"/>